<evidence type="ECO:0000256" key="4">
    <source>
        <dbReference type="ARBA" id="ARBA00022660"/>
    </source>
</evidence>
<name>B6AG16_CRYMR</name>
<keyword evidence="9" id="KW-0560">Oxidoreductase</keyword>
<evidence type="ECO:0000256" key="2">
    <source>
        <dbReference type="ARBA" id="ARBA00008388"/>
    </source>
</evidence>
<evidence type="ECO:0000256" key="3">
    <source>
        <dbReference type="ARBA" id="ARBA00022448"/>
    </source>
</evidence>
<dbReference type="GO" id="GO:0005739">
    <property type="term" value="C:mitochondrion"/>
    <property type="evidence" value="ECO:0007669"/>
    <property type="project" value="TreeGrafter"/>
</dbReference>
<evidence type="ECO:0000256" key="1">
    <source>
        <dbReference type="ARBA" id="ARBA00004370"/>
    </source>
</evidence>
<dbReference type="VEuPathDB" id="CryptoDB:CMU_000270"/>
<dbReference type="Proteomes" id="UP000001460">
    <property type="component" value="Unassembled WGS sequence"/>
</dbReference>
<keyword evidence="10 12" id="KW-0408">Iron</keyword>
<dbReference type="GeneID" id="6996625"/>
<feature type="binding site" evidence="12">
    <location>
        <position position="314"/>
    </location>
    <ligand>
        <name>Fe cation</name>
        <dbReference type="ChEBI" id="CHEBI:24875"/>
        <label>2</label>
    </ligand>
</feature>
<keyword evidence="5 14" id="KW-0812">Transmembrane</keyword>
<dbReference type="PANTHER" id="PTHR31803">
    <property type="entry name" value="ALTERNATIVE OXIDASE"/>
    <property type="match status" value="1"/>
</dbReference>
<dbReference type="AlphaFoldDB" id="B6AG16"/>
<keyword evidence="7" id="KW-0249">Electron transport</keyword>
<feature type="binding site" evidence="12">
    <location>
        <position position="206"/>
    </location>
    <ligand>
        <name>Fe cation</name>
        <dbReference type="ChEBI" id="CHEBI:24875"/>
        <label>1</label>
    </ligand>
</feature>
<sequence>MNFQSNISRNIISSFNQLFFNCNYIKATNKCITTSRHISTVDTRVSQTSVYSPLHQPSQPHPDKSMNGTHCHMNEGQQLYSAPHFRKGIQNLKSEDEGEVKEYSFESPIWNEDEVKNVQITHITPETLIDRLAYNSVLFLRKSFDLLTGYKYGHDERKWCRRIVFLETIAGVPGMVGAMVRHLHSLRRMERDYGWIHTLLEEAENERMHLMISLLLRHPPSLFVRLSVLGAQFGFLIYYTLCYAISPKYCHRFVGYLEEEAVRTYTRLISDIDLGKLPEFTSPAPKYAKLYYGLPKDATLKDVFLAMRRDESHHRDVNHHLAILKPGDPNPFASKV</sequence>
<dbReference type="OMA" id="WKQKKAP"/>
<comment type="similarity">
    <text evidence="2">Belongs to the alternative oxidase family.</text>
</comment>
<dbReference type="GO" id="GO:0010230">
    <property type="term" value="P:alternative respiration"/>
    <property type="evidence" value="ECO:0007669"/>
    <property type="project" value="TreeGrafter"/>
</dbReference>
<evidence type="ECO:0000256" key="5">
    <source>
        <dbReference type="ARBA" id="ARBA00022692"/>
    </source>
</evidence>
<reference evidence="15" key="1">
    <citation type="submission" date="2008-06" db="EMBL/GenBank/DDBJ databases">
        <authorList>
            <person name="Lorenzi H."/>
            <person name="Inman J."/>
            <person name="Miller J."/>
            <person name="Schobel S."/>
            <person name="Amedeo P."/>
            <person name="Caler E.V."/>
            <person name="da Silva J."/>
        </authorList>
    </citation>
    <scope>NUCLEOTIDE SEQUENCE [LARGE SCALE GENOMIC DNA]</scope>
    <source>
        <strain evidence="15">RN66</strain>
    </source>
</reference>
<keyword evidence="16" id="KW-1185">Reference proteome</keyword>
<feature type="binding site" evidence="12">
    <location>
        <position position="311"/>
    </location>
    <ligand>
        <name>Fe cation</name>
        <dbReference type="ChEBI" id="CHEBI:24875"/>
        <label>2</label>
    </ligand>
</feature>
<dbReference type="InterPro" id="IPR002680">
    <property type="entry name" value="AOX"/>
</dbReference>
<feature type="binding site" evidence="12">
    <location>
        <position position="206"/>
    </location>
    <ligand>
        <name>Fe cation</name>
        <dbReference type="ChEBI" id="CHEBI:24875"/>
        <label>2</label>
    </ligand>
</feature>
<keyword evidence="11 14" id="KW-0472">Membrane</keyword>
<feature type="transmembrane region" description="Helical" evidence="14">
    <location>
        <begin position="222"/>
        <end position="241"/>
    </location>
</feature>
<gene>
    <name evidence="15" type="ORF">CMU_000270</name>
</gene>
<dbReference type="GO" id="GO:0016020">
    <property type="term" value="C:membrane"/>
    <property type="evidence" value="ECO:0007669"/>
    <property type="project" value="UniProtKB-SubCell"/>
</dbReference>
<dbReference type="CDD" id="cd01053">
    <property type="entry name" value="AOX"/>
    <property type="match status" value="1"/>
</dbReference>
<evidence type="ECO:0000256" key="13">
    <source>
        <dbReference type="SAM" id="MobiDB-lite"/>
    </source>
</evidence>
<keyword evidence="3" id="KW-0813">Transport</keyword>
<feature type="compositionally biased region" description="Polar residues" evidence="13">
    <location>
        <begin position="49"/>
        <end position="58"/>
    </location>
</feature>
<dbReference type="GO" id="GO:0009916">
    <property type="term" value="F:alternative oxidase activity"/>
    <property type="evidence" value="ECO:0007669"/>
    <property type="project" value="InterPro"/>
</dbReference>
<evidence type="ECO:0000256" key="7">
    <source>
        <dbReference type="ARBA" id="ARBA00022982"/>
    </source>
</evidence>
<feature type="binding site" evidence="12">
    <location>
        <position position="258"/>
    </location>
    <ligand>
        <name>Fe cation</name>
        <dbReference type="ChEBI" id="CHEBI:24875"/>
        <label>2</label>
    </ligand>
</feature>
<dbReference type="EMBL" id="DS989732">
    <property type="protein sequence ID" value="EEA07157.1"/>
    <property type="molecule type" value="Genomic_DNA"/>
</dbReference>
<evidence type="ECO:0000256" key="10">
    <source>
        <dbReference type="ARBA" id="ARBA00023004"/>
    </source>
</evidence>
<dbReference type="PIRSF" id="PIRSF005229">
    <property type="entry name" value="AOX"/>
    <property type="match status" value="1"/>
</dbReference>
<evidence type="ECO:0000313" key="16">
    <source>
        <dbReference type="Proteomes" id="UP000001460"/>
    </source>
</evidence>
<keyword evidence="4" id="KW-0679">Respiratory chain</keyword>
<dbReference type="InterPro" id="IPR038659">
    <property type="entry name" value="AOX_sf"/>
</dbReference>
<evidence type="ECO:0000256" key="6">
    <source>
        <dbReference type="ARBA" id="ARBA00022723"/>
    </source>
</evidence>
<accession>B6AG16</accession>
<keyword evidence="6 12" id="KW-0479">Metal-binding</keyword>
<proteinExistence type="inferred from homology"/>
<keyword evidence="8 14" id="KW-1133">Transmembrane helix</keyword>
<feature type="binding site" evidence="12">
    <location>
        <position position="311"/>
    </location>
    <ligand>
        <name>Fe cation</name>
        <dbReference type="ChEBI" id="CHEBI:24875"/>
        <label>1</label>
    </ligand>
</feature>
<evidence type="ECO:0000256" key="11">
    <source>
        <dbReference type="ARBA" id="ARBA00023136"/>
    </source>
</evidence>
<evidence type="ECO:0000256" key="8">
    <source>
        <dbReference type="ARBA" id="ARBA00022989"/>
    </source>
</evidence>
<feature type="binding site" evidence="12">
    <location>
        <position position="167"/>
    </location>
    <ligand>
        <name>Fe cation</name>
        <dbReference type="ChEBI" id="CHEBI:24875"/>
        <label>1</label>
    </ligand>
</feature>
<comment type="cofactor">
    <cofactor evidence="12">
        <name>Fe cation</name>
        <dbReference type="ChEBI" id="CHEBI:24875"/>
    </cofactor>
    <text evidence="12">Binds 2 iron ions per subunit.</text>
</comment>
<dbReference type="PANTHER" id="PTHR31803:SF3">
    <property type="entry name" value="ALTERNATIVE OXIDASE"/>
    <property type="match status" value="1"/>
</dbReference>
<dbReference type="Gene3D" id="1.20.1260.140">
    <property type="entry name" value="Alternative oxidase"/>
    <property type="match status" value="1"/>
</dbReference>
<dbReference type="STRING" id="441375.B6AG16"/>
<comment type="subcellular location">
    <subcellularLocation>
        <location evidence="1">Membrane</location>
    </subcellularLocation>
</comment>
<dbReference type="RefSeq" id="XP_002141506.1">
    <property type="nucleotide sequence ID" value="XM_002141470.1"/>
</dbReference>
<evidence type="ECO:0000256" key="9">
    <source>
        <dbReference type="ARBA" id="ARBA00023002"/>
    </source>
</evidence>
<protein>
    <submittedName>
        <fullName evidence="15">Alternative oxidase family protein</fullName>
    </submittedName>
</protein>
<dbReference type="GO" id="GO:0046872">
    <property type="term" value="F:metal ion binding"/>
    <property type="evidence" value="ECO:0007669"/>
    <property type="project" value="UniProtKB-KW"/>
</dbReference>
<evidence type="ECO:0000256" key="12">
    <source>
        <dbReference type="PIRSR" id="PIRSR005229-1"/>
    </source>
</evidence>
<feature type="region of interest" description="Disordered" evidence="13">
    <location>
        <begin position="49"/>
        <end position="72"/>
    </location>
</feature>
<dbReference type="OrthoDB" id="16906at2759"/>
<dbReference type="eggNOG" id="ENOG502QSB5">
    <property type="taxonomic scope" value="Eukaryota"/>
</dbReference>
<feature type="binding site" evidence="12">
    <location>
        <position position="209"/>
    </location>
    <ligand>
        <name>Fe cation</name>
        <dbReference type="ChEBI" id="CHEBI:24875"/>
        <label>1</label>
    </ligand>
</feature>
<evidence type="ECO:0000256" key="14">
    <source>
        <dbReference type="SAM" id="Phobius"/>
    </source>
</evidence>
<evidence type="ECO:0000313" key="15">
    <source>
        <dbReference type="EMBL" id="EEA07157.1"/>
    </source>
</evidence>
<dbReference type="Pfam" id="PF01786">
    <property type="entry name" value="AOX"/>
    <property type="match status" value="1"/>
</dbReference>
<organism evidence="15 16">
    <name type="scientific">Cryptosporidium muris (strain RN66)</name>
    <dbReference type="NCBI Taxonomy" id="441375"/>
    <lineage>
        <taxon>Eukaryota</taxon>
        <taxon>Sar</taxon>
        <taxon>Alveolata</taxon>
        <taxon>Apicomplexa</taxon>
        <taxon>Conoidasida</taxon>
        <taxon>Coccidia</taxon>
        <taxon>Eucoccidiorida</taxon>
        <taxon>Eimeriorina</taxon>
        <taxon>Cryptosporidiidae</taxon>
        <taxon>Cryptosporidium</taxon>
    </lineage>
</organism>